<evidence type="ECO:0000256" key="10">
    <source>
        <dbReference type="ARBA" id="ARBA00022857"/>
    </source>
</evidence>
<evidence type="ECO:0000256" key="9">
    <source>
        <dbReference type="ARBA" id="ARBA00022833"/>
    </source>
</evidence>
<feature type="active site" description="Proton donor" evidence="14">
    <location>
        <position position="52"/>
    </location>
</feature>
<gene>
    <name evidence="18" type="ORF">C8N26_1494</name>
</gene>
<keyword evidence="19" id="KW-1185">Reference proteome</keyword>
<name>A0A420E173_9FLAO</name>
<comment type="pathway">
    <text evidence="3 13">Cofactor biosynthesis; riboflavin biosynthesis; 5-amino-6-(D-ribitylamino)uracil from GTP: step 3/4.</text>
</comment>
<feature type="domain" description="CMP/dCMP-type deaminase" evidence="17">
    <location>
        <begin position="1"/>
        <end position="125"/>
    </location>
</feature>
<evidence type="ECO:0000256" key="5">
    <source>
        <dbReference type="ARBA" id="ARBA00007417"/>
    </source>
</evidence>
<dbReference type="GO" id="GO:0008703">
    <property type="term" value="F:5-amino-6-(5-phosphoribosylamino)uracil reductase activity"/>
    <property type="evidence" value="ECO:0007669"/>
    <property type="project" value="UniProtKB-EC"/>
</dbReference>
<comment type="pathway">
    <text evidence="2 13">Cofactor biosynthesis; riboflavin biosynthesis; 5-amino-6-(D-ribitylamino)uracil from GTP: step 2/4.</text>
</comment>
<evidence type="ECO:0000256" key="6">
    <source>
        <dbReference type="ARBA" id="ARBA00022619"/>
    </source>
</evidence>
<dbReference type="PANTHER" id="PTHR38011:SF7">
    <property type="entry name" value="2,5-DIAMINO-6-RIBOSYLAMINO-4(3H)-PYRIMIDINONE 5'-PHOSPHATE REDUCTASE"/>
    <property type="match status" value="1"/>
</dbReference>
<dbReference type="InterPro" id="IPR024072">
    <property type="entry name" value="DHFR-like_dom_sf"/>
</dbReference>
<comment type="catalytic activity">
    <reaction evidence="13">
        <text>2,5-diamino-6-hydroxy-4-(5-phosphoribosylamino)-pyrimidine + H2O + H(+) = 5-amino-6-(5-phospho-D-ribosylamino)uracil + NH4(+)</text>
        <dbReference type="Rhea" id="RHEA:21868"/>
        <dbReference type="ChEBI" id="CHEBI:15377"/>
        <dbReference type="ChEBI" id="CHEBI:15378"/>
        <dbReference type="ChEBI" id="CHEBI:28938"/>
        <dbReference type="ChEBI" id="CHEBI:58453"/>
        <dbReference type="ChEBI" id="CHEBI:58614"/>
        <dbReference type="EC" id="3.5.4.26"/>
    </reaction>
</comment>
<protein>
    <recommendedName>
        <fullName evidence="13">Riboflavin biosynthesis protein RibD</fullName>
    </recommendedName>
    <domain>
        <recommendedName>
            <fullName evidence="13">Diaminohydroxyphosphoribosylaminopyrimidine deaminase</fullName>
            <shortName evidence="13">DRAP deaminase</shortName>
            <ecNumber evidence="13">3.5.4.26</ecNumber>
        </recommendedName>
        <alternativeName>
            <fullName evidence="13">Riboflavin-specific deaminase</fullName>
        </alternativeName>
    </domain>
    <domain>
        <recommendedName>
            <fullName evidence="13">5-amino-6-(5-phosphoribosylamino)uracil reductase</fullName>
            <ecNumber evidence="13">1.1.1.193</ecNumber>
        </recommendedName>
        <alternativeName>
            <fullName evidence="13">HTP reductase</fullName>
        </alternativeName>
    </domain>
</protein>
<keyword evidence="7 13" id="KW-0479">Metal-binding</keyword>
<organism evidence="18 19">
    <name type="scientific">Tenacibaculum lutimaris</name>
    <dbReference type="NCBI Taxonomy" id="285258"/>
    <lineage>
        <taxon>Bacteria</taxon>
        <taxon>Pseudomonadati</taxon>
        <taxon>Bacteroidota</taxon>
        <taxon>Flavobacteriia</taxon>
        <taxon>Flavobacteriales</taxon>
        <taxon>Flavobacteriaceae</taxon>
        <taxon>Tenacibaculum</taxon>
    </lineage>
</organism>
<keyword evidence="8 13" id="KW-0378">Hydrolase</keyword>
<evidence type="ECO:0000256" key="2">
    <source>
        <dbReference type="ARBA" id="ARBA00004882"/>
    </source>
</evidence>
<feature type="binding site" evidence="15">
    <location>
        <position position="175"/>
    </location>
    <ligand>
        <name>NADP(+)</name>
        <dbReference type="ChEBI" id="CHEBI:58349"/>
    </ligand>
</feature>
<comment type="function">
    <text evidence="1 13">Converts 2,5-diamino-6-(ribosylamino)-4(3h)-pyrimidinone 5'-phosphate into 5-amino-6-(ribosylamino)-2,4(1h,3h)-pyrimidinedione 5'-phosphate.</text>
</comment>
<dbReference type="GO" id="GO:0009231">
    <property type="term" value="P:riboflavin biosynthetic process"/>
    <property type="evidence" value="ECO:0007669"/>
    <property type="project" value="UniProtKB-UniPathway"/>
</dbReference>
<dbReference type="AlphaFoldDB" id="A0A420E173"/>
<dbReference type="InterPro" id="IPR050765">
    <property type="entry name" value="Riboflavin_Biosynth_HTPR"/>
</dbReference>
<comment type="similarity">
    <text evidence="4 13">In the N-terminal section; belongs to the cytidine and deoxycytidylate deaminase family.</text>
</comment>
<sequence length="354" mass="39703">MNHEIYIQRCLQLAKNGIGTTRPNPSVGAVIVHNNKIIGEGFTSPYGDSHAEVNAIRSVHNQELLKEATIYVTLEPCSHYGKTPPCADLIIEKGIPNIVIGSVDTNSLVAGKGIERLKKAGRNVTVGVCEKACKDHHKRFFTVQNKKRPFIILKWAETKDGFIAPLTKNEQKPVWISNTYSQQLVHKWRSEEHAILVGTNTVIADNPSLTVRSWYGNNPVRIVIDKNLRIPLEATVLDRSVKIIVIVGKNNEVKDVISNDSEKSHVFIYEQINFSSRVAEQICEALHKHQIQSVIIEGGAQTLQTFVDANLWDEARVFIGDVNFGEGVKHPVFNAKLFSEEKIDNDILRIYKND</sequence>
<feature type="binding site" evidence="15">
    <location>
        <position position="209"/>
    </location>
    <ligand>
        <name>substrate</name>
    </ligand>
</feature>
<evidence type="ECO:0000256" key="4">
    <source>
        <dbReference type="ARBA" id="ARBA00005259"/>
    </source>
</evidence>
<dbReference type="Proteomes" id="UP000285780">
    <property type="component" value="Unassembled WGS sequence"/>
</dbReference>
<feature type="binding site" evidence="15">
    <location>
        <position position="189"/>
    </location>
    <ligand>
        <name>substrate</name>
    </ligand>
</feature>
<evidence type="ECO:0000256" key="11">
    <source>
        <dbReference type="ARBA" id="ARBA00023002"/>
    </source>
</evidence>
<dbReference type="Gene3D" id="3.40.430.10">
    <property type="entry name" value="Dihydrofolate Reductase, subunit A"/>
    <property type="match status" value="1"/>
</dbReference>
<dbReference type="Pfam" id="PF01872">
    <property type="entry name" value="RibD_C"/>
    <property type="match status" value="1"/>
</dbReference>
<comment type="caution">
    <text evidence="18">The sequence shown here is derived from an EMBL/GenBank/DDBJ whole genome shotgun (WGS) entry which is preliminary data.</text>
</comment>
<dbReference type="RefSeq" id="WP_245962537.1">
    <property type="nucleotide sequence ID" value="NZ_RAQM01000008.1"/>
</dbReference>
<dbReference type="FunFam" id="3.40.140.10:FF:000025">
    <property type="entry name" value="Riboflavin biosynthesis protein RibD"/>
    <property type="match status" value="1"/>
</dbReference>
<dbReference type="NCBIfam" id="TIGR00326">
    <property type="entry name" value="eubact_ribD"/>
    <property type="match status" value="1"/>
</dbReference>
<feature type="binding site" evidence="15">
    <location>
        <position position="201"/>
    </location>
    <ligand>
        <name>NADP(+)</name>
        <dbReference type="ChEBI" id="CHEBI:58349"/>
    </ligand>
</feature>
<evidence type="ECO:0000256" key="14">
    <source>
        <dbReference type="PIRSR" id="PIRSR006769-1"/>
    </source>
</evidence>
<dbReference type="UniPathway" id="UPA00275">
    <property type="reaction ID" value="UER00401"/>
</dbReference>
<accession>A0A420E173</accession>
<comment type="similarity">
    <text evidence="5 13">In the C-terminal section; belongs to the HTP reductase family.</text>
</comment>
<evidence type="ECO:0000256" key="15">
    <source>
        <dbReference type="PIRSR" id="PIRSR006769-2"/>
    </source>
</evidence>
<keyword evidence="9 13" id="KW-0862">Zinc</keyword>
<feature type="binding site" evidence="16">
    <location>
        <position position="86"/>
    </location>
    <ligand>
        <name>Zn(2+)</name>
        <dbReference type="ChEBI" id="CHEBI:29105"/>
        <note>catalytic</note>
    </ligand>
</feature>
<comment type="cofactor">
    <cofactor evidence="13 16">
        <name>Zn(2+)</name>
        <dbReference type="ChEBI" id="CHEBI:29105"/>
    </cofactor>
    <text evidence="13 16">Binds 1 zinc ion.</text>
</comment>
<feature type="binding site" evidence="15">
    <location>
        <position position="297"/>
    </location>
    <ligand>
        <name>substrate</name>
    </ligand>
</feature>
<dbReference type="InterPro" id="IPR002734">
    <property type="entry name" value="RibDG_C"/>
</dbReference>
<feature type="binding site" evidence="15">
    <location>
        <position position="156"/>
    </location>
    <ligand>
        <name>NADP(+)</name>
        <dbReference type="ChEBI" id="CHEBI:58349"/>
    </ligand>
</feature>
<dbReference type="InterPro" id="IPR016192">
    <property type="entry name" value="APOBEC/CMP_deaminase_Zn-bd"/>
</dbReference>
<dbReference type="PANTHER" id="PTHR38011">
    <property type="entry name" value="DIHYDROFOLATE REDUCTASE FAMILY PROTEIN (AFU_ORTHOLOGUE AFUA_8G06820)"/>
    <property type="match status" value="1"/>
</dbReference>
<dbReference type="SUPFAM" id="SSF53927">
    <property type="entry name" value="Cytidine deaminase-like"/>
    <property type="match status" value="1"/>
</dbReference>
<dbReference type="Pfam" id="PF00383">
    <property type="entry name" value="dCMP_cyt_deam_1"/>
    <property type="match status" value="1"/>
</dbReference>
<evidence type="ECO:0000256" key="13">
    <source>
        <dbReference type="PIRNR" id="PIRNR006769"/>
    </source>
</evidence>
<feature type="binding site" evidence="15">
    <location>
        <position position="205"/>
    </location>
    <ligand>
        <name>NADP(+)</name>
        <dbReference type="ChEBI" id="CHEBI:58349"/>
    </ligand>
</feature>
<evidence type="ECO:0000256" key="1">
    <source>
        <dbReference type="ARBA" id="ARBA00002151"/>
    </source>
</evidence>
<feature type="binding site" evidence="15">
    <location>
        <position position="212"/>
    </location>
    <ligand>
        <name>substrate</name>
    </ligand>
</feature>
<dbReference type="InterPro" id="IPR002125">
    <property type="entry name" value="CMP_dCMP_dom"/>
</dbReference>
<dbReference type="PROSITE" id="PS00903">
    <property type="entry name" value="CYT_DCMP_DEAMINASES_1"/>
    <property type="match status" value="1"/>
</dbReference>
<evidence type="ECO:0000256" key="8">
    <source>
        <dbReference type="ARBA" id="ARBA00022801"/>
    </source>
</evidence>
<dbReference type="CDD" id="cd01284">
    <property type="entry name" value="Riboflavin_deaminase-reductase"/>
    <property type="match status" value="1"/>
</dbReference>
<dbReference type="GO" id="GO:0008835">
    <property type="term" value="F:diaminohydroxyphosphoribosylaminopyrimidine deaminase activity"/>
    <property type="evidence" value="ECO:0007669"/>
    <property type="project" value="UniProtKB-EC"/>
</dbReference>
<evidence type="ECO:0000313" key="19">
    <source>
        <dbReference type="Proteomes" id="UP000285780"/>
    </source>
</evidence>
<evidence type="ECO:0000313" key="18">
    <source>
        <dbReference type="EMBL" id="RKF03865.1"/>
    </source>
</evidence>
<dbReference type="Gene3D" id="3.40.140.10">
    <property type="entry name" value="Cytidine Deaminase, domain 2"/>
    <property type="match status" value="1"/>
</dbReference>
<evidence type="ECO:0000256" key="16">
    <source>
        <dbReference type="PIRSR" id="PIRSR006769-3"/>
    </source>
</evidence>
<dbReference type="PROSITE" id="PS51747">
    <property type="entry name" value="CYT_DCMP_DEAMINASES_2"/>
    <property type="match status" value="1"/>
</dbReference>
<feature type="binding site" evidence="16">
    <location>
        <position position="50"/>
    </location>
    <ligand>
        <name>Zn(2+)</name>
        <dbReference type="ChEBI" id="CHEBI:29105"/>
        <note>catalytic</note>
    </ligand>
</feature>
<dbReference type="GO" id="GO:0008270">
    <property type="term" value="F:zinc ion binding"/>
    <property type="evidence" value="ECO:0007669"/>
    <property type="project" value="InterPro"/>
</dbReference>
<feature type="binding site" evidence="16">
    <location>
        <position position="77"/>
    </location>
    <ligand>
        <name>Zn(2+)</name>
        <dbReference type="ChEBI" id="CHEBI:29105"/>
        <note>catalytic</note>
    </ligand>
</feature>
<dbReference type="EC" id="1.1.1.193" evidence="13"/>
<proteinExistence type="inferred from homology"/>
<evidence type="ECO:0000256" key="7">
    <source>
        <dbReference type="ARBA" id="ARBA00022723"/>
    </source>
</evidence>
<dbReference type="PIRSF" id="PIRSF006769">
    <property type="entry name" value="RibD"/>
    <property type="match status" value="1"/>
</dbReference>
<keyword evidence="11 13" id="KW-0560">Oxidoreductase</keyword>
<keyword evidence="12" id="KW-0511">Multifunctional enzyme</keyword>
<evidence type="ECO:0000256" key="3">
    <source>
        <dbReference type="ARBA" id="ARBA00004910"/>
    </source>
</evidence>
<dbReference type="EC" id="3.5.4.26" evidence="13"/>
<keyword evidence="10 13" id="KW-0521">NADP</keyword>
<dbReference type="SUPFAM" id="SSF53597">
    <property type="entry name" value="Dihydrofolate reductase-like"/>
    <property type="match status" value="1"/>
</dbReference>
<dbReference type="InterPro" id="IPR004794">
    <property type="entry name" value="Eubact_RibD"/>
</dbReference>
<evidence type="ECO:0000256" key="12">
    <source>
        <dbReference type="ARBA" id="ARBA00023268"/>
    </source>
</evidence>
<keyword evidence="6 13" id="KW-0686">Riboflavin biosynthesis</keyword>
<reference evidence="18 19" key="1">
    <citation type="submission" date="2018-09" db="EMBL/GenBank/DDBJ databases">
        <title>Genomic Encyclopedia of Archaeal and Bacterial Type Strains, Phase II (KMG-II): from individual species to whole genera.</title>
        <authorList>
            <person name="Goeker M."/>
        </authorList>
    </citation>
    <scope>NUCLEOTIDE SEQUENCE [LARGE SCALE GENOMIC DNA]</scope>
    <source>
        <strain evidence="18 19">DSM 16505</strain>
    </source>
</reference>
<dbReference type="EMBL" id="RAQM01000008">
    <property type="protein sequence ID" value="RKF03865.1"/>
    <property type="molecule type" value="Genomic_DNA"/>
</dbReference>
<comment type="catalytic activity">
    <reaction evidence="13">
        <text>5-amino-6-(5-phospho-D-ribitylamino)uracil + NADP(+) = 5-amino-6-(5-phospho-D-ribosylamino)uracil + NADPH + H(+)</text>
        <dbReference type="Rhea" id="RHEA:17845"/>
        <dbReference type="ChEBI" id="CHEBI:15378"/>
        <dbReference type="ChEBI" id="CHEBI:57783"/>
        <dbReference type="ChEBI" id="CHEBI:58349"/>
        <dbReference type="ChEBI" id="CHEBI:58421"/>
        <dbReference type="ChEBI" id="CHEBI:58453"/>
        <dbReference type="EC" id="1.1.1.193"/>
    </reaction>
</comment>
<dbReference type="InterPro" id="IPR016193">
    <property type="entry name" value="Cytidine_deaminase-like"/>
</dbReference>
<evidence type="ECO:0000259" key="17">
    <source>
        <dbReference type="PROSITE" id="PS51747"/>
    </source>
</evidence>